<protein>
    <submittedName>
        <fullName evidence="2">Uncharacterized protein</fullName>
    </submittedName>
</protein>
<evidence type="ECO:0000256" key="1">
    <source>
        <dbReference type="SAM" id="MobiDB-lite"/>
    </source>
</evidence>
<evidence type="ECO:0000313" key="3">
    <source>
        <dbReference type="Proteomes" id="UP000773614"/>
    </source>
</evidence>
<name>A0A964T8F4_9HYPH</name>
<dbReference type="AlphaFoldDB" id="A0A964T8F4"/>
<dbReference type="EMBL" id="SPKJ01000065">
    <property type="protein sequence ID" value="MYZ49257.1"/>
    <property type="molecule type" value="Genomic_DNA"/>
</dbReference>
<feature type="non-terminal residue" evidence="2">
    <location>
        <position position="204"/>
    </location>
</feature>
<comment type="caution">
    <text evidence="2">The sequence shown here is derived from an EMBL/GenBank/DDBJ whole genome shotgun (WGS) entry which is preliminary data.</text>
</comment>
<keyword evidence="3" id="KW-1185">Reference proteome</keyword>
<gene>
    <name evidence="2" type="ORF">E4O86_16215</name>
</gene>
<sequence>MMHWRDAALTFSGMPELARWLASPVPVWLWSRDARLLLWANPAGGRELGLRHFSDLASVELAPQDPLRRGLESAARNAGEAGTLARLRFPGFRVGPLLCRVRRLRSPQGERVLLVEALDARPHWGIESDLLSFFSGADFRAVLVGPELPPGEPADARVVDGRGLVALPNPSGVAGLAIVPREAGPPATHASGQDVPAPGPPPPA</sequence>
<dbReference type="Proteomes" id="UP000773614">
    <property type="component" value="Unassembled WGS sequence"/>
</dbReference>
<proteinExistence type="predicted"/>
<accession>A0A964T8F4</accession>
<reference evidence="2" key="1">
    <citation type="submission" date="2019-03" db="EMBL/GenBank/DDBJ databases">
        <title>Afifella sp. nov., isolated from activated sludge.</title>
        <authorList>
            <person name="Li Q."/>
            <person name="Liu Y."/>
        </authorList>
    </citation>
    <scope>NUCLEOTIDE SEQUENCE</scope>
    <source>
        <strain evidence="2">L72</strain>
    </source>
</reference>
<organism evidence="2 3">
    <name type="scientific">Propylenella binzhouense</name>
    <dbReference type="NCBI Taxonomy" id="2555902"/>
    <lineage>
        <taxon>Bacteria</taxon>
        <taxon>Pseudomonadati</taxon>
        <taxon>Pseudomonadota</taxon>
        <taxon>Alphaproteobacteria</taxon>
        <taxon>Hyphomicrobiales</taxon>
        <taxon>Propylenellaceae</taxon>
        <taxon>Propylenella</taxon>
    </lineage>
</organism>
<evidence type="ECO:0000313" key="2">
    <source>
        <dbReference type="EMBL" id="MYZ49257.1"/>
    </source>
</evidence>
<feature type="region of interest" description="Disordered" evidence="1">
    <location>
        <begin position="180"/>
        <end position="204"/>
    </location>
</feature>